<gene>
    <name evidence="1" type="ORF">SAMN05660686_02743</name>
</gene>
<protein>
    <recommendedName>
        <fullName evidence="3">PAS domain-containing protein</fullName>
    </recommendedName>
</protein>
<accession>A0A8G2BIK3</accession>
<reference evidence="1 2" key="1">
    <citation type="submission" date="2016-10" db="EMBL/GenBank/DDBJ databases">
        <authorList>
            <person name="Varghese N."/>
            <person name="Submissions S."/>
        </authorList>
    </citation>
    <scope>NUCLEOTIDE SEQUENCE [LARGE SCALE GENOMIC DNA]</scope>
    <source>
        <strain evidence="1 2">DSM 18839</strain>
    </source>
</reference>
<dbReference type="AlphaFoldDB" id="A0A8G2BIK3"/>
<proteinExistence type="predicted"/>
<dbReference type="Proteomes" id="UP000198615">
    <property type="component" value="Unassembled WGS sequence"/>
</dbReference>
<organism evidence="1 2">
    <name type="scientific">Thalassobaculum litoreum DSM 18839</name>
    <dbReference type="NCBI Taxonomy" id="1123362"/>
    <lineage>
        <taxon>Bacteria</taxon>
        <taxon>Pseudomonadati</taxon>
        <taxon>Pseudomonadota</taxon>
        <taxon>Alphaproteobacteria</taxon>
        <taxon>Rhodospirillales</taxon>
        <taxon>Thalassobaculaceae</taxon>
        <taxon>Thalassobaculum</taxon>
    </lineage>
</organism>
<keyword evidence="2" id="KW-1185">Reference proteome</keyword>
<name>A0A8G2BIK3_9PROT</name>
<evidence type="ECO:0000313" key="1">
    <source>
        <dbReference type="EMBL" id="SDF92539.1"/>
    </source>
</evidence>
<evidence type="ECO:0008006" key="3">
    <source>
        <dbReference type="Google" id="ProtNLM"/>
    </source>
</evidence>
<dbReference type="OrthoDB" id="8480244at2"/>
<comment type="caution">
    <text evidence="1">The sequence shown here is derived from an EMBL/GenBank/DDBJ whole genome shotgun (WGS) entry which is preliminary data.</text>
</comment>
<sequence length="133" mass="15176">MLFRYWQDSHLGGGLPSPDCIDPLAFPTAALPFLVLEEYERDTRRFRTRLTGTAYRDAVGYESTNRRTDETPGGHAAAERLHWIVEASQPYWYQGPFSFSARPWTAFSVLSLPFGRIDEPVSRVLCVFDFQPG</sequence>
<dbReference type="EMBL" id="FNBW01000008">
    <property type="protein sequence ID" value="SDF92539.1"/>
    <property type="molecule type" value="Genomic_DNA"/>
</dbReference>
<dbReference type="RefSeq" id="WP_093151076.1">
    <property type="nucleotide sequence ID" value="NZ_FNBW01000008.1"/>
</dbReference>
<evidence type="ECO:0000313" key="2">
    <source>
        <dbReference type="Proteomes" id="UP000198615"/>
    </source>
</evidence>